<reference evidence="2 3" key="1">
    <citation type="journal article" date="2012" name="Genome Biol.">
        <title>Genome and low-iron response of an oceanic diatom adapted to chronic iron limitation.</title>
        <authorList>
            <person name="Lommer M."/>
            <person name="Specht M."/>
            <person name="Roy A.S."/>
            <person name="Kraemer L."/>
            <person name="Andreson R."/>
            <person name="Gutowska M.A."/>
            <person name="Wolf J."/>
            <person name="Bergner S.V."/>
            <person name="Schilhabel M.B."/>
            <person name="Klostermeier U.C."/>
            <person name="Beiko R.G."/>
            <person name="Rosenstiel P."/>
            <person name="Hippler M."/>
            <person name="Laroche J."/>
        </authorList>
    </citation>
    <scope>NUCLEOTIDE SEQUENCE [LARGE SCALE GENOMIC DNA]</scope>
    <source>
        <strain evidence="2 3">CCMP1005</strain>
    </source>
</reference>
<dbReference type="AlphaFoldDB" id="K0TIU0"/>
<feature type="region of interest" description="Disordered" evidence="1">
    <location>
        <begin position="103"/>
        <end position="187"/>
    </location>
</feature>
<proteinExistence type="predicted"/>
<gene>
    <name evidence="2" type="ORF">THAOC_08149</name>
</gene>
<evidence type="ECO:0000313" key="3">
    <source>
        <dbReference type="Proteomes" id="UP000266841"/>
    </source>
</evidence>
<accession>K0TIU0</accession>
<evidence type="ECO:0000256" key="1">
    <source>
        <dbReference type="SAM" id="MobiDB-lite"/>
    </source>
</evidence>
<sequence length="187" mass="20465">MRAPTVARDVVPITQSIDGWDDLDDASRTRTLLDGLWEKGAKFTPRWRAVLMTSMAELDAREANKAGTPTVPLVNMNQRALATPTVRYKYQIDVGGGGGTTWTGTIKKKARPPRPALPSRHTHARLDTRPPSAVGALCPHSDGPLWPPREVRVGRVPPLQSPAHKPCIGGPKVTKAKKHETQHDEAR</sequence>
<organism evidence="2 3">
    <name type="scientific">Thalassiosira oceanica</name>
    <name type="common">Marine diatom</name>
    <dbReference type="NCBI Taxonomy" id="159749"/>
    <lineage>
        <taxon>Eukaryota</taxon>
        <taxon>Sar</taxon>
        <taxon>Stramenopiles</taxon>
        <taxon>Ochrophyta</taxon>
        <taxon>Bacillariophyta</taxon>
        <taxon>Coscinodiscophyceae</taxon>
        <taxon>Thalassiosirophycidae</taxon>
        <taxon>Thalassiosirales</taxon>
        <taxon>Thalassiosiraceae</taxon>
        <taxon>Thalassiosira</taxon>
    </lineage>
</organism>
<comment type="caution">
    <text evidence="2">The sequence shown here is derived from an EMBL/GenBank/DDBJ whole genome shotgun (WGS) entry which is preliminary data.</text>
</comment>
<dbReference type="EMBL" id="AGNL01008460">
    <property type="protein sequence ID" value="EJK70487.1"/>
    <property type="molecule type" value="Genomic_DNA"/>
</dbReference>
<dbReference type="Proteomes" id="UP000266841">
    <property type="component" value="Unassembled WGS sequence"/>
</dbReference>
<protein>
    <submittedName>
        <fullName evidence="2">Uncharacterized protein</fullName>
    </submittedName>
</protein>
<name>K0TIU0_THAOC</name>
<evidence type="ECO:0000313" key="2">
    <source>
        <dbReference type="EMBL" id="EJK70487.1"/>
    </source>
</evidence>
<keyword evidence="3" id="KW-1185">Reference proteome</keyword>